<keyword evidence="3" id="KW-1185">Reference proteome</keyword>
<evidence type="ECO:0000313" key="3">
    <source>
        <dbReference type="Proteomes" id="UP000070444"/>
    </source>
</evidence>
<dbReference type="Pfam" id="PF00168">
    <property type="entry name" value="C2"/>
    <property type="match status" value="1"/>
</dbReference>
<name>A0A137PFS9_CONC2</name>
<proteinExistence type="predicted"/>
<organism evidence="2 3">
    <name type="scientific">Conidiobolus coronatus (strain ATCC 28846 / CBS 209.66 / NRRL 28638)</name>
    <name type="common">Delacroixia coronata</name>
    <dbReference type="NCBI Taxonomy" id="796925"/>
    <lineage>
        <taxon>Eukaryota</taxon>
        <taxon>Fungi</taxon>
        <taxon>Fungi incertae sedis</taxon>
        <taxon>Zoopagomycota</taxon>
        <taxon>Entomophthoromycotina</taxon>
        <taxon>Entomophthoromycetes</taxon>
        <taxon>Entomophthorales</taxon>
        <taxon>Ancylistaceae</taxon>
        <taxon>Conidiobolus</taxon>
    </lineage>
</organism>
<dbReference type="Gene3D" id="2.60.40.150">
    <property type="entry name" value="C2 domain"/>
    <property type="match status" value="1"/>
</dbReference>
<dbReference type="InterPro" id="IPR000008">
    <property type="entry name" value="C2_dom"/>
</dbReference>
<gene>
    <name evidence="2" type="ORF">CONCODRAFT_15274</name>
</gene>
<sequence>MKSVEEIGLSVKCIRNLIQVKNDITLQNFNNPYMIIAYGDKKICQKLKSNKFGFFNINEKYYFVLNESKKLKIQVYNVKCDQEAKVESGELLGSVNIYLKYILDSFHDHDQFFELGNESYTSGQILVNLQPVC</sequence>
<dbReference type="InterPro" id="IPR035892">
    <property type="entry name" value="C2_domain_sf"/>
</dbReference>
<protein>
    <recommendedName>
        <fullName evidence="1">C2 domain-containing protein</fullName>
    </recommendedName>
</protein>
<dbReference type="EMBL" id="KQ964431">
    <property type="protein sequence ID" value="KXN73801.1"/>
    <property type="molecule type" value="Genomic_DNA"/>
</dbReference>
<dbReference type="AlphaFoldDB" id="A0A137PFS9"/>
<evidence type="ECO:0000313" key="2">
    <source>
        <dbReference type="EMBL" id="KXN73801.1"/>
    </source>
</evidence>
<accession>A0A137PFS9</accession>
<evidence type="ECO:0000259" key="1">
    <source>
        <dbReference type="Pfam" id="PF00168"/>
    </source>
</evidence>
<reference evidence="2 3" key="1">
    <citation type="journal article" date="2015" name="Genome Biol. Evol.">
        <title>Phylogenomic analyses indicate that early fungi evolved digesting cell walls of algal ancestors of land plants.</title>
        <authorList>
            <person name="Chang Y."/>
            <person name="Wang S."/>
            <person name="Sekimoto S."/>
            <person name="Aerts A.L."/>
            <person name="Choi C."/>
            <person name="Clum A."/>
            <person name="LaButti K.M."/>
            <person name="Lindquist E.A."/>
            <person name="Yee Ngan C."/>
            <person name="Ohm R.A."/>
            <person name="Salamov A.A."/>
            <person name="Grigoriev I.V."/>
            <person name="Spatafora J.W."/>
            <person name="Berbee M.L."/>
        </authorList>
    </citation>
    <scope>NUCLEOTIDE SEQUENCE [LARGE SCALE GENOMIC DNA]</scope>
    <source>
        <strain evidence="2 3">NRRL 28638</strain>
    </source>
</reference>
<dbReference type="SUPFAM" id="SSF49562">
    <property type="entry name" value="C2 domain (Calcium/lipid-binding domain, CaLB)"/>
    <property type="match status" value="1"/>
</dbReference>
<dbReference type="Proteomes" id="UP000070444">
    <property type="component" value="Unassembled WGS sequence"/>
</dbReference>
<feature type="domain" description="C2" evidence="1">
    <location>
        <begin position="9"/>
        <end position="112"/>
    </location>
</feature>